<dbReference type="InterPro" id="IPR007138">
    <property type="entry name" value="ABM_dom"/>
</dbReference>
<evidence type="ECO:0000313" key="2">
    <source>
        <dbReference type="EMBL" id="ORY74357.1"/>
    </source>
</evidence>
<dbReference type="STRING" id="56484.A0A1Y2ES67"/>
<comment type="caution">
    <text evidence="2">The sequence shown here is derived from an EMBL/GenBank/DDBJ whole genome shotgun (WGS) entry which is preliminary data.</text>
</comment>
<protein>
    <recommendedName>
        <fullName evidence="1">ABM domain-containing protein</fullName>
    </recommendedName>
</protein>
<dbReference type="InterPro" id="IPR011008">
    <property type="entry name" value="Dimeric_a/b-barrel"/>
</dbReference>
<feature type="domain" description="ABM" evidence="1">
    <location>
        <begin position="3"/>
        <end position="75"/>
    </location>
</feature>
<dbReference type="EMBL" id="MCFI01000030">
    <property type="protein sequence ID" value="ORY74357.1"/>
    <property type="molecule type" value="Genomic_DNA"/>
</dbReference>
<name>A0A1Y2ES67_PROLT</name>
<dbReference type="OrthoDB" id="194076at2759"/>
<dbReference type="GeneID" id="63784750"/>
<dbReference type="Gene3D" id="3.30.70.100">
    <property type="match status" value="1"/>
</dbReference>
<keyword evidence="3" id="KW-1185">Reference proteome</keyword>
<evidence type="ECO:0000313" key="3">
    <source>
        <dbReference type="Proteomes" id="UP000193685"/>
    </source>
</evidence>
<proteinExistence type="predicted"/>
<dbReference type="Pfam" id="PF03992">
    <property type="entry name" value="ABM"/>
    <property type="match status" value="1"/>
</dbReference>
<reference evidence="2 3" key="1">
    <citation type="submission" date="2016-07" db="EMBL/GenBank/DDBJ databases">
        <title>Pervasive Adenine N6-methylation of Active Genes in Fungi.</title>
        <authorList>
            <consortium name="DOE Joint Genome Institute"/>
            <person name="Mondo S.J."/>
            <person name="Dannebaum R.O."/>
            <person name="Kuo R.C."/>
            <person name="Labutti K."/>
            <person name="Haridas S."/>
            <person name="Kuo A."/>
            <person name="Salamov A."/>
            <person name="Ahrendt S.R."/>
            <person name="Lipzen A."/>
            <person name="Sullivan W."/>
            <person name="Andreopoulos W.B."/>
            <person name="Clum A."/>
            <person name="Lindquist E."/>
            <person name="Daum C."/>
            <person name="Ramamoorthy G.K."/>
            <person name="Gryganskyi A."/>
            <person name="Culley D."/>
            <person name="Magnuson J.K."/>
            <person name="James T.Y."/>
            <person name="O'Malley M.A."/>
            <person name="Stajich J.E."/>
            <person name="Spatafora J.W."/>
            <person name="Visel A."/>
            <person name="Grigoriev I.V."/>
        </authorList>
    </citation>
    <scope>NUCLEOTIDE SEQUENCE [LARGE SCALE GENOMIC DNA]</scope>
    <source>
        <strain evidence="2 3">12-1054</strain>
    </source>
</reference>
<dbReference type="OMA" id="MDMHRLE"/>
<dbReference type="PANTHER" id="PTHR38052">
    <property type="entry name" value="EXPRESSED PROTEIN"/>
    <property type="match status" value="1"/>
</dbReference>
<evidence type="ECO:0000259" key="1">
    <source>
        <dbReference type="Pfam" id="PF03992"/>
    </source>
</evidence>
<dbReference type="AlphaFoldDB" id="A0A1Y2ES67"/>
<dbReference type="RefSeq" id="XP_040722006.1">
    <property type="nucleotide sequence ID" value="XM_040868151.1"/>
</dbReference>
<dbReference type="PANTHER" id="PTHR38052:SF1">
    <property type="entry name" value="ABM DOMAIN-CONTAINING PROTEIN"/>
    <property type="match status" value="1"/>
</dbReference>
<dbReference type="SUPFAM" id="SSF54909">
    <property type="entry name" value="Dimeric alpha+beta barrel"/>
    <property type="match status" value="1"/>
</dbReference>
<sequence>MVYTIIVHLVAKAEHIETLKAKLVEASQVYSKDKETISWFVHQSVQNPAEFAIIERFDQESSQEEHLTNPYWKTFDPYVKPLLTKPMDLRRFEELDTSKTVQVPEKTWSATDYTF</sequence>
<dbReference type="Proteomes" id="UP000193685">
    <property type="component" value="Unassembled WGS sequence"/>
</dbReference>
<gene>
    <name evidence="2" type="ORF">BCR37DRAFT_352727</name>
</gene>
<accession>A0A1Y2ES67</accession>
<organism evidence="2 3">
    <name type="scientific">Protomyces lactucae-debilis</name>
    <dbReference type="NCBI Taxonomy" id="2754530"/>
    <lineage>
        <taxon>Eukaryota</taxon>
        <taxon>Fungi</taxon>
        <taxon>Dikarya</taxon>
        <taxon>Ascomycota</taxon>
        <taxon>Taphrinomycotina</taxon>
        <taxon>Taphrinomycetes</taxon>
        <taxon>Taphrinales</taxon>
        <taxon>Protomycetaceae</taxon>
        <taxon>Protomyces</taxon>
    </lineage>
</organism>